<dbReference type="GO" id="GO:0016787">
    <property type="term" value="F:hydrolase activity"/>
    <property type="evidence" value="ECO:0007669"/>
    <property type="project" value="UniProtKB-KW"/>
</dbReference>
<reference evidence="9 10" key="1">
    <citation type="submission" date="2017-01" db="EMBL/GenBank/DDBJ databases">
        <title>Novel large sulfur bacteria in the metagenomes of groundwater-fed chemosynthetic microbial mats in the Lake Huron basin.</title>
        <authorList>
            <person name="Sharrar A.M."/>
            <person name="Flood B.E."/>
            <person name="Bailey J.V."/>
            <person name="Jones D.S."/>
            <person name="Biddanda B."/>
            <person name="Ruberg S.A."/>
            <person name="Marcus D.N."/>
            <person name="Dick G.J."/>
        </authorList>
    </citation>
    <scope>NUCLEOTIDE SEQUENCE [LARGE SCALE GENOMIC DNA]</scope>
    <source>
        <strain evidence="9">A7</strain>
    </source>
</reference>
<dbReference type="GO" id="GO:0046872">
    <property type="term" value="F:metal ion binding"/>
    <property type="evidence" value="ECO:0007669"/>
    <property type="project" value="UniProtKB-KW"/>
</dbReference>
<evidence type="ECO:0000256" key="1">
    <source>
        <dbReference type="ARBA" id="ARBA00001946"/>
    </source>
</evidence>
<dbReference type="GO" id="GO:0004518">
    <property type="term" value="F:nuclease activity"/>
    <property type="evidence" value="ECO:0007669"/>
    <property type="project" value="UniProtKB-KW"/>
</dbReference>
<comment type="cofactor">
    <cofactor evidence="1">
        <name>Mg(2+)</name>
        <dbReference type="ChEBI" id="CHEBI:18420"/>
    </cofactor>
</comment>
<comment type="similarity">
    <text evidence="7">Belongs to the PINc/VapC protein family.</text>
</comment>
<dbReference type="CDD" id="cd18746">
    <property type="entry name" value="PIN_VapC4-5_FitB-like"/>
    <property type="match status" value="1"/>
</dbReference>
<evidence type="ECO:0000259" key="8">
    <source>
        <dbReference type="Pfam" id="PF01850"/>
    </source>
</evidence>
<evidence type="ECO:0000313" key="10">
    <source>
        <dbReference type="Proteomes" id="UP000192505"/>
    </source>
</evidence>
<keyword evidence="5" id="KW-0378">Hydrolase</keyword>
<dbReference type="AlphaFoldDB" id="A0A1W9KZS1"/>
<evidence type="ECO:0000256" key="2">
    <source>
        <dbReference type="ARBA" id="ARBA00022649"/>
    </source>
</evidence>
<gene>
    <name evidence="9" type="ORF">BWK72_02905</name>
</gene>
<dbReference type="InterPro" id="IPR050556">
    <property type="entry name" value="Type_II_TA_system_RNase"/>
</dbReference>
<dbReference type="Pfam" id="PF01850">
    <property type="entry name" value="PIN"/>
    <property type="match status" value="1"/>
</dbReference>
<comment type="caution">
    <text evidence="9">The sequence shown here is derived from an EMBL/GenBank/DDBJ whole genome shotgun (WGS) entry which is preliminary data.</text>
</comment>
<dbReference type="EMBL" id="MTEI01000001">
    <property type="protein sequence ID" value="OQW90180.1"/>
    <property type="molecule type" value="Genomic_DNA"/>
</dbReference>
<proteinExistence type="inferred from homology"/>
<accession>A0A1W9KZS1</accession>
<sequence>MSATPVLADTNVISEFVKKTPDALVMQWLQTVELLAISVITLEEAHFGLARQPNARKLTLFNALVQQMHPVYPITPAIAQRAGILRGQFQAQGISRSAPDMLIAATAIEHQLVLATRNVRDFVGCGVQIVNPFEWTD</sequence>
<dbReference type="Gene3D" id="3.40.50.1010">
    <property type="entry name" value="5'-nuclease"/>
    <property type="match status" value="1"/>
</dbReference>
<evidence type="ECO:0000256" key="5">
    <source>
        <dbReference type="ARBA" id="ARBA00022801"/>
    </source>
</evidence>
<feature type="domain" description="PIN" evidence="8">
    <location>
        <begin position="7"/>
        <end position="118"/>
    </location>
</feature>
<dbReference type="Proteomes" id="UP000192505">
    <property type="component" value="Unassembled WGS sequence"/>
</dbReference>
<dbReference type="PANTHER" id="PTHR33653:SF1">
    <property type="entry name" value="RIBONUCLEASE VAPC2"/>
    <property type="match status" value="1"/>
</dbReference>
<evidence type="ECO:0000256" key="6">
    <source>
        <dbReference type="ARBA" id="ARBA00022842"/>
    </source>
</evidence>
<evidence type="ECO:0000256" key="4">
    <source>
        <dbReference type="ARBA" id="ARBA00022723"/>
    </source>
</evidence>
<name>A0A1W9KZS1_9BURK</name>
<protein>
    <recommendedName>
        <fullName evidence="8">PIN domain-containing protein</fullName>
    </recommendedName>
</protein>
<keyword evidence="4" id="KW-0479">Metal-binding</keyword>
<dbReference type="SUPFAM" id="SSF88723">
    <property type="entry name" value="PIN domain-like"/>
    <property type="match status" value="1"/>
</dbReference>
<keyword evidence="2" id="KW-1277">Toxin-antitoxin system</keyword>
<dbReference type="PANTHER" id="PTHR33653">
    <property type="entry name" value="RIBONUCLEASE VAPC2"/>
    <property type="match status" value="1"/>
</dbReference>
<evidence type="ECO:0000256" key="3">
    <source>
        <dbReference type="ARBA" id="ARBA00022722"/>
    </source>
</evidence>
<evidence type="ECO:0000313" key="9">
    <source>
        <dbReference type="EMBL" id="OQW90180.1"/>
    </source>
</evidence>
<keyword evidence="6" id="KW-0460">Magnesium</keyword>
<dbReference type="InterPro" id="IPR029060">
    <property type="entry name" value="PIN-like_dom_sf"/>
</dbReference>
<organism evidence="9 10">
    <name type="scientific">Rhodoferax ferrireducens</name>
    <dbReference type="NCBI Taxonomy" id="192843"/>
    <lineage>
        <taxon>Bacteria</taxon>
        <taxon>Pseudomonadati</taxon>
        <taxon>Pseudomonadota</taxon>
        <taxon>Betaproteobacteria</taxon>
        <taxon>Burkholderiales</taxon>
        <taxon>Comamonadaceae</taxon>
        <taxon>Rhodoferax</taxon>
    </lineage>
</organism>
<keyword evidence="3" id="KW-0540">Nuclease</keyword>
<evidence type="ECO:0000256" key="7">
    <source>
        <dbReference type="ARBA" id="ARBA00038093"/>
    </source>
</evidence>
<dbReference type="InterPro" id="IPR002716">
    <property type="entry name" value="PIN_dom"/>
</dbReference>